<evidence type="ECO:0000256" key="6">
    <source>
        <dbReference type="ARBA" id="ARBA00022989"/>
    </source>
</evidence>
<keyword evidence="2" id="KW-1003">Cell membrane</keyword>
<reference evidence="9 10" key="1">
    <citation type="submission" date="2020-11" db="EMBL/GenBank/DDBJ databases">
        <title>Sulfur oxidizing isolate from Hospital Hole Sinkhole.</title>
        <authorList>
            <person name="Scott K.M."/>
        </authorList>
    </citation>
    <scope>NUCLEOTIDE SEQUENCE [LARGE SCALE GENOMIC DNA]</scope>
    <source>
        <strain evidence="9 10">HH1</strain>
    </source>
</reference>
<keyword evidence="6 8" id="KW-1133">Transmembrane helix</keyword>
<gene>
    <name evidence="9" type="ORF">H8792_011720</name>
</gene>
<feature type="transmembrane region" description="Helical" evidence="8">
    <location>
        <begin position="102"/>
        <end position="124"/>
    </location>
</feature>
<protein>
    <submittedName>
        <fullName evidence="9">Exosortase/archaeosortase family protein</fullName>
    </submittedName>
</protein>
<evidence type="ECO:0000313" key="9">
    <source>
        <dbReference type="EMBL" id="MBF6059013.1"/>
    </source>
</evidence>
<proteinExistence type="predicted"/>
<evidence type="ECO:0000256" key="1">
    <source>
        <dbReference type="ARBA" id="ARBA00004651"/>
    </source>
</evidence>
<accession>A0ABS0BYZ1</accession>
<keyword evidence="3" id="KW-0645">Protease</keyword>
<feature type="transmembrane region" description="Helical" evidence="8">
    <location>
        <begin position="136"/>
        <end position="153"/>
    </location>
</feature>
<evidence type="ECO:0000256" key="2">
    <source>
        <dbReference type="ARBA" id="ARBA00022475"/>
    </source>
</evidence>
<dbReference type="RefSeq" id="WP_194947666.1">
    <property type="nucleotide sequence ID" value="NZ_JACBGI020000037.1"/>
</dbReference>
<organism evidence="9 10">
    <name type="scientific">Thiomicrorhabdus heinhorstiae</name>
    <dbReference type="NCBI Taxonomy" id="2748010"/>
    <lineage>
        <taxon>Bacteria</taxon>
        <taxon>Pseudomonadati</taxon>
        <taxon>Pseudomonadota</taxon>
        <taxon>Gammaproteobacteria</taxon>
        <taxon>Thiotrichales</taxon>
        <taxon>Piscirickettsiaceae</taxon>
        <taxon>Thiomicrorhabdus</taxon>
    </lineage>
</organism>
<name>A0ABS0BYZ1_9GAMM</name>
<evidence type="ECO:0000256" key="4">
    <source>
        <dbReference type="ARBA" id="ARBA00022692"/>
    </source>
</evidence>
<evidence type="ECO:0000256" key="7">
    <source>
        <dbReference type="ARBA" id="ARBA00023136"/>
    </source>
</evidence>
<sequence length="167" mass="19237">MLRFSIAYFVWVGVLFALFFFESFSPLFVINQWQTEVTNLITRGWVHAFDLPILLQANTLILENGMHLHIVHECNGLVPYLLYLAAILAYPTPFRVKLNWVLLGYAAVMVINTIRMLLITLVVLEDKSLFPLAHDWFGRYGVAILTLSLFFWFTSRAPIVEKEPVSS</sequence>
<evidence type="ECO:0000313" key="10">
    <source>
        <dbReference type="Proteomes" id="UP001193680"/>
    </source>
</evidence>
<dbReference type="InterPro" id="IPR026392">
    <property type="entry name" value="Exo/Archaeosortase_dom"/>
</dbReference>
<comment type="subcellular location">
    <subcellularLocation>
        <location evidence="1">Cell membrane</location>
        <topology evidence="1">Multi-pass membrane protein</topology>
    </subcellularLocation>
</comment>
<evidence type="ECO:0000256" key="8">
    <source>
        <dbReference type="SAM" id="Phobius"/>
    </source>
</evidence>
<dbReference type="NCBIfam" id="TIGR04178">
    <property type="entry name" value="exo_archaeo"/>
    <property type="match status" value="1"/>
</dbReference>
<feature type="transmembrane region" description="Helical" evidence="8">
    <location>
        <begin position="70"/>
        <end position="90"/>
    </location>
</feature>
<keyword evidence="10" id="KW-1185">Reference proteome</keyword>
<dbReference type="Proteomes" id="UP001193680">
    <property type="component" value="Unassembled WGS sequence"/>
</dbReference>
<evidence type="ECO:0000256" key="5">
    <source>
        <dbReference type="ARBA" id="ARBA00022801"/>
    </source>
</evidence>
<dbReference type="EMBL" id="JACBGI020000037">
    <property type="protein sequence ID" value="MBF6059013.1"/>
    <property type="molecule type" value="Genomic_DNA"/>
</dbReference>
<keyword evidence="4 8" id="KW-0812">Transmembrane</keyword>
<feature type="transmembrane region" description="Helical" evidence="8">
    <location>
        <begin position="7"/>
        <end position="30"/>
    </location>
</feature>
<evidence type="ECO:0000256" key="3">
    <source>
        <dbReference type="ARBA" id="ARBA00022670"/>
    </source>
</evidence>
<keyword evidence="5" id="KW-0378">Hydrolase</keyword>
<comment type="caution">
    <text evidence="9">The sequence shown here is derived from an EMBL/GenBank/DDBJ whole genome shotgun (WGS) entry which is preliminary data.</text>
</comment>
<keyword evidence="7 8" id="KW-0472">Membrane</keyword>